<keyword evidence="6 8" id="KW-0067">ATP-binding</keyword>
<dbReference type="Gene3D" id="1.10.510.10">
    <property type="entry name" value="Transferase(Phosphotransferase) domain 1"/>
    <property type="match status" value="1"/>
</dbReference>
<gene>
    <name evidence="10" type="ORF">PLANPX_5675</name>
</gene>
<dbReference type="InterPro" id="IPR008271">
    <property type="entry name" value="Ser/Thr_kinase_AS"/>
</dbReference>
<evidence type="ECO:0000256" key="8">
    <source>
        <dbReference type="PROSITE-ProRule" id="PRU10141"/>
    </source>
</evidence>
<proteinExistence type="predicted"/>
<dbReference type="GO" id="GO:0004674">
    <property type="term" value="F:protein serine/threonine kinase activity"/>
    <property type="evidence" value="ECO:0007669"/>
    <property type="project" value="TreeGrafter"/>
</dbReference>
<dbReference type="AlphaFoldDB" id="A0A5K7XMX1"/>
<dbReference type="EMBL" id="AP021861">
    <property type="protein sequence ID" value="BBO36063.1"/>
    <property type="molecule type" value="Genomic_DNA"/>
</dbReference>
<keyword evidence="11" id="KW-1185">Reference proteome</keyword>
<keyword evidence="3" id="KW-0677">Repeat</keyword>
<evidence type="ECO:0000256" key="4">
    <source>
        <dbReference type="ARBA" id="ARBA00022741"/>
    </source>
</evidence>
<evidence type="ECO:0000256" key="2">
    <source>
        <dbReference type="ARBA" id="ARBA00022679"/>
    </source>
</evidence>
<dbReference type="PROSITE" id="PS00107">
    <property type="entry name" value="PROTEIN_KINASE_ATP"/>
    <property type="match status" value="1"/>
</dbReference>
<dbReference type="PANTHER" id="PTHR43289:SF34">
    <property type="entry name" value="SERINE_THREONINE-PROTEIN KINASE YBDM-RELATED"/>
    <property type="match status" value="1"/>
</dbReference>
<evidence type="ECO:0000259" key="9">
    <source>
        <dbReference type="PROSITE" id="PS50011"/>
    </source>
</evidence>
<dbReference type="RefSeq" id="WP_152101307.1">
    <property type="nucleotide sequence ID" value="NZ_AP021861.1"/>
</dbReference>
<keyword evidence="1 7" id="KW-0853">WD repeat</keyword>
<dbReference type="Gene3D" id="3.30.200.20">
    <property type="entry name" value="Phosphorylase Kinase, domain 1"/>
    <property type="match status" value="1"/>
</dbReference>
<evidence type="ECO:0000256" key="6">
    <source>
        <dbReference type="ARBA" id="ARBA00022840"/>
    </source>
</evidence>
<reference evidence="11" key="1">
    <citation type="submission" date="2019-10" db="EMBL/GenBank/DDBJ databases">
        <title>Lacipirellula parvula gen. nov., sp. nov., representing a lineage of planctomycetes widespread in freshwater anoxic habitats, and description of the family Lacipirellulaceae.</title>
        <authorList>
            <person name="Dedysh S.N."/>
            <person name="Kulichevskaya I.S."/>
            <person name="Beletsky A.V."/>
            <person name="Rakitin A.L."/>
            <person name="Mardanov A.V."/>
            <person name="Ivanova A.A."/>
            <person name="Saltykova V.X."/>
            <person name="Rijpstra W.I.C."/>
            <person name="Sinninghe Damste J.S."/>
            <person name="Ravin N.V."/>
        </authorList>
    </citation>
    <scope>NUCLEOTIDE SEQUENCE [LARGE SCALE GENOMIC DNA]</scope>
    <source>
        <strain evidence="11">PX69</strain>
    </source>
</reference>
<dbReference type="SMART" id="SM00320">
    <property type="entry name" value="WD40"/>
    <property type="match status" value="9"/>
</dbReference>
<feature type="binding site" evidence="8">
    <location>
        <position position="108"/>
    </location>
    <ligand>
        <name>ATP</name>
        <dbReference type="ChEBI" id="CHEBI:30616"/>
    </ligand>
</feature>
<accession>A0A5K7XMX1</accession>
<dbReference type="InterPro" id="IPR000719">
    <property type="entry name" value="Prot_kinase_dom"/>
</dbReference>
<dbReference type="Pfam" id="PF00069">
    <property type="entry name" value="Pkinase"/>
    <property type="match status" value="1"/>
</dbReference>
<evidence type="ECO:0000256" key="5">
    <source>
        <dbReference type="ARBA" id="ARBA00022777"/>
    </source>
</evidence>
<dbReference type="InterPro" id="IPR036322">
    <property type="entry name" value="WD40_repeat_dom_sf"/>
</dbReference>
<dbReference type="InterPro" id="IPR017441">
    <property type="entry name" value="Protein_kinase_ATP_BS"/>
</dbReference>
<evidence type="ECO:0000256" key="3">
    <source>
        <dbReference type="ARBA" id="ARBA00022737"/>
    </source>
</evidence>
<dbReference type="SMART" id="SM00220">
    <property type="entry name" value="S_TKc"/>
    <property type="match status" value="1"/>
</dbReference>
<dbReference type="Pfam" id="PF00400">
    <property type="entry name" value="WD40"/>
    <property type="match status" value="4"/>
</dbReference>
<dbReference type="PROSITE" id="PS00108">
    <property type="entry name" value="PROTEIN_KINASE_ST"/>
    <property type="match status" value="1"/>
</dbReference>
<evidence type="ECO:0000313" key="11">
    <source>
        <dbReference type="Proteomes" id="UP000326837"/>
    </source>
</evidence>
<keyword evidence="2" id="KW-0808">Transferase</keyword>
<evidence type="ECO:0000256" key="1">
    <source>
        <dbReference type="ARBA" id="ARBA00022574"/>
    </source>
</evidence>
<evidence type="ECO:0000256" key="7">
    <source>
        <dbReference type="PROSITE-ProRule" id="PRU00221"/>
    </source>
</evidence>
<feature type="repeat" description="WD" evidence="7">
    <location>
        <begin position="462"/>
        <end position="503"/>
    </location>
</feature>
<dbReference type="InterPro" id="IPR015943">
    <property type="entry name" value="WD40/YVTN_repeat-like_dom_sf"/>
</dbReference>
<organism evidence="10 11">
    <name type="scientific">Lacipirellula parvula</name>
    <dbReference type="NCBI Taxonomy" id="2650471"/>
    <lineage>
        <taxon>Bacteria</taxon>
        <taxon>Pseudomonadati</taxon>
        <taxon>Planctomycetota</taxon>
        <taxon>Planctomycetia</taxon>
        <taxon>Pirellulales</taxon>
        <taxon>Lacipirellulaceae</taxon>
        <taxon>Lacipirellula</taxon>
    </lineage>
</organism>
<keyword evidence="5" id="KW-0418">Kinase</keyword>
<dbReference type="KEGG" id="lpav:PLANPX_5675"/>
<feature type="repeat" description="WD" evidence="7">
    <location>
        <begin position="975"/>
        <end position="1008"/>
    </location>
</feature>
<dbReference type="InterPro" id="IPR020472">
    <property type="entry name" value="WD40_PAC1"/>
</dbReference>
<dbReference type="PROSITE" id="PS50082">
    <property type="entry name" value="WD_REPEATS_2"/>
    <property type="match status" value="4"/>
</dbReference>
<sequence length="1061" mass="117179">MRKIEGNNPPSDRWSALAAQLLKYDEAKDGPHDSEIDTDDAPSTRLEEEIACIDLLHRVWTTETPASAPLPPDKSFTEFTLLREIGRGGMGVVYEAEQLALRRRVALKILPIASALSEGRLARFQNEALAAATLNHPNIVPVYSVGCEHGLHYYAMQLIDGQSLAEQIAKRRKNPQAAETDYFELASLAAQAADALEFSHRKGIVHRDVKPANLLLDDVGKLWVTDFGLARLSDEAGLTSTGDMLGTLRYMSPERIASNYPIVDPSADVYSLGMTLFEMIALRPAFDGQDRAALLRQILEDEPPRLRQVAPNAPVDLETIVAKAIEKDPAQRYPSAAALAADLRRFINREPIAAKPPSVVDRVAKWSQRHRTFVRLAGLFAALLAATWTFNSIRIRHALDETSELLYIADMNLAFEAWKDGWSDAVRTPLDRQIPRDGQVDQRGFEWSLLYGASQKPRVSVLLGHEGAVTEIAVFPDRRRLASVGVDGTLRIWDMPTQSLLRTIEVGDSKLFSVAVSPNGRYVVVGSTAAHLLDLESDAPMKEIFRHDSNIESLAFHRDGEQIAAGIRYHEVCLFSLNGEIIKRIPCDARGYTLEFHPQRPSLLIPNRQDETSEVRSSLIQIWSDDLSAMQSKITNGSRKHGGTLTHARWSPCGKYFVAGEVYQSRIHLYPHNSDRKIDSTPVARHRLSDLAYSPDGSTVAIAYENGILELCPIDANLDDAPSFGHRSQVFKAHNGEVLAVRFVNSKKVVTCGQEGRIRIWSLGGRDTPDFKVTKDHLLEFDVSPDGKNLLFVGDTGYIVADAEHEEVRYQYAHATRKHKLCAWSPRSDRFAVGCKGPNRLLVAGASGRVQKNLPIDDEPHGICFSPDGSTVAVVMDQQLDLWEPHTERKAGQWKLSPKSRCAIFTPDGKTLIVGGHEDGVTFIPMDGRKSTRTIPCKLVDSVALSPDGSLLATGHLDGVIRLWNLDSDAPPVELVAHLRYVRKLAFTRDGRTLISASDDGAIRLWSVAHGRGFGPFVKRARNGSAGAAGMFGLPADNRFLATACETTNPDSPAIDIWNIE</sequence>
<evidence type="ECO:0000313" key="10">
    <source>
        <dbReference type="EMBL" id="BBO36063.1"/>
    </source>
</evidence>
<dbReference type="PROSITE" id="PS00678">
    <property type="entry name" value="WD_REPEATS_1"/>
    <property type="match status" value="2"/>
</dbReference>
<dbReference type="Proteomes" id="UP000326837">
    <property type="component" value="Chromosome"/>
</dbReference>
<keyword evidence="4 8" id="KW-0547">Nucleotide-binding</keyword>
<dbReference type="InterPro" id="IPR001680">
    <property type="entry name" value="WD40_rpt"/>
</dbReference>
<dbReference type="PROSITE" id="PS50294">
    <property type="entry name" value="WD_REPEATS_REGION"/>
    <property type="match status" value="3"/>
</dbReference>
<dbReference type="SUPFAM" id="SSF56112">
    <property type="entry name" value="Protein kinase-like (PK-like)"/>
    <property type="match status" value="1"/>
</dbReference>
<feature type="repeat" description="WD" evidence="7">
    <location>
        <begin position="731"/>
        <end position="763"/>
    </location>
</feature>
<dbReference type="SUPFAM" id="SSF50978">
    <property type="entry name" value="WD40 repeat-like"/>
    <property type="match status" value="2"/>
</dbReference>
<dbReference type="PROSITE" id="PS50011">
    <property type="entry name" value="PROTEIN_KINASE_DOM"/>
    <property type="match status" value="1"/>
</dbReference>
<dbReference type="GO" id="GO:0005524">
    <property type="term" value="F:ATP binding"/>
    <property type="evidence" value="ECO:0007669"/>
    <property type="project" value="UniProtKB-UniRule"/>
</dbReference>
<dbReference type="PRINTS" id="PR00320">
    <property type="entry name" value="GPROTEINBRPT"/>
</dbReference>
<dbReference type="InterPro" id="IPR019775">
    <property type="entry name" value="WD40_repeat_CS"/>
</dbReference>
<protein>
    <recommendedName>
        <fullName evidence="9">Protein kinase domain-containing protein</fullName>
    </recommendedName>
</protein>
<feature type="repeat" description="WD" evidence="7">
    <location>
        <begin position="940"/>
        <end position="974"/>
    </location>
</feature>
<dbReference type="InterPro" id="IPR011009">
    <property type="entry name" value="Kinase-like_dom_sf"/>
</dbReference>
<dbReference type="PANTHER" id="PTHR43289">
    <property type="entry name" value="MITOGEN-ACTIVATED PROTEIN KINASE KINASE KINASE 20-RELATED"/>
    <property type="match status" value="1"/>
</dbReference>
<dbReference type="CDD" id="cd14014">
    <property type="entry name" value="STKc_PknB_like"/>
    <property type="match status" value="1"/>
</dbReference>
<feature type="domain" description="Protein kinase" evidence="9">
    <location>
        <begin position="79"/>
        <end position="347"/>
    </location>
</feature>
<dbReference type="Gene3D" id="2.130.10.10">
    <property type="entry name" value="YVTN repeat-like/Quinoprotein amine dehydrogenase"/>
    <property type="match status" value="3"/>
</dbReference>
<name>A0A5K7XMX1_9BACT</name>